<name>A0ABW2M5D5_9FLAO</name>
<dbReference type="RefSeq" id="WP_378183110.1">
    <property type="nucleotide sequence ID" value="NZ_JBHTCR010000013.1"/>
</dbReference>
<keyword evidence="1" id="KW-0378">Hydrolase</keyword>
<accession>A0ABW2M5D5</accession>
<comment type="caution">
    <text evidence="1">The sequence shown here is derived from an EMBL/GenBank/DDBJ whole genome shotgun (WGS) entry which is preliminary data.</text>
</comment>
<dbReference type="GO" id="GO:0016787">
    <property type="term" value="F:hydrolase activity"/>
    <property type="evidence" value="ECO:0007669"/>
    <property type="project" value="UniProtKB-KW"/>
</dbReference>
<proteinExistence type="predicted"/>
<dbReference type="InterPro" id="IPR029058">
    <property type="entry name" value="AB_hydrolase_fold"/>
</dbReference>
<dbReference type="PANTHER" id="PTHR48098:SF1">
    <property type="entry name" value="DIACYLGLYCEROL ACYLTRANSFERASE_MYCOLYLTRANSFERASE AG85A"/>
    <property type="match status" value="1"/>
</dbReference>
<evidence type="ECO:0000313" key="1">
    <source>
        <dbReference type="EMBL" id="MFC7348763.1"/>
    </source>
</evidence>
<organism evidence="1 2">
    <name type="scientific">Chryseobacterium zhengzhouense</name>
    <dbReference type="NCBI Taxonomy" id="1636086"/>
    <lineage>
        <taxon>Bacteria</taxon>
        <taxon>Pseudomonadati</taxon>
        <taxon>Bacteroidota</taxon>
        <taxon>Flavobacteriia</taxon>
        <taxon>Flavobacteriales</taxon>
        <taxon>Weeksellaceae</taxon>
        <taxon>Chryseobacterium group</taxon>
        <taxon>Chryseobacterium</taxon>
    </lineage>
</organism>
<dbReference type="InterPro" id="IPR050583">
    <property type="entry name" value="Mycobacterial_A85_antigen"/>
</dbReference>
<dbReference type="EMBL" id="JBHTCR010000013">
    <property type="protein sequence ID" value="MFC7348763.1"/>
    <property type="molecule type" value="Genomic_DNA"/>
</dbReference>
<reference evidence="2" key="1">
    <citation type="journal article" date="2019" name="Int. J. Syst. Evol. Microbiol.">
        <title>The Global Catalogue of Microorganisms (GCM) 10K type strain sequencing project: providing services to taxonomists for standard genome sequencing and annotation.</title>
        <authorList>
            <consortium name="The Broad Institute Genomics Platform"/>
            <consortium name="The Broad Institute Genome Sequencing Center for Infectious Disease"/>
            <person name="Wu L."/>
            <person name="Ma J."/>
        </authorList>
    </citation>
    <scope>NUCLEOTIDE SEQUENCE [LARGE SCALE GENOMIC DNA]</scope>
    <source>
        <strain evidence="2">CCUG 54781</strain>
    </source>
</reference>
<dbReference type="Pfam" id="PF00756">
    <property type="entry name" value="Esterase"/>
    <property type="match status" value="1"/>
</dbReference>
<dbReference type="InterPro" id="IPR000801">
    <property type="entry name" value="Esterase-like"/>
</dbReference>
<gene>
    <name evidence="1" type="ORF">ACFQO9_18750</name>
</gene>
<keyword evidence="2" id="KW-1185">Reference proteome</keyword>
<dbReference type="PANTHER" id="PTHR48098">
    <property type="entry name" value="ENTEROCHELIN ESTERASE-RELATED"/>
    <property type="match status" value="1"/>
</dbReference>
<dbReference type="Gene3D" id="3.40.50.1820">
    <property type="entry name" value="alpha/beta hydrolase"/>
    <property type="match status" value="1"/>
</dbReference>
<dbReference type="SUPFAM" id="SSF53474">
    <property type="entry name" value="alpha/beta-Hydrolases"/>
    <property type="match status" value="1"/>
</dbReference>
<protein>
    <submittedName>
        <fullName evidence="1">Alpha/beta hydrolase</fullName>
    </submittedName>
</protein>
<sequence>MKTTFIIILTFISLSFSAQKIVSQKIYSPKMKKDIETIIITPEIKKGKHYKTVYILHGYSGNPTRTYKQDIPDLIKKSEQFQTIYILPDGNFNSWYVDSPVNEKHQYSTFIGKELVDYIDSHFPTIKDRKSRGILGWSMGGFGALNIGLNFIQNFSIVGSTCGALDFTYFGENYKSYQVEDALGKFENLSPEYFVNNRADKMKSAGQYYIFDCGTQDNQMIEMNQNFHKILTDKKVEHYYIESSGEHDTEYWSKALSHQLVLFENYFQK</sequence>
<dbReference type="Proteomes" id="UP001596550">
    <property type="component" value="Unassembled WGS sequence"/>
</dbReference>
<evidence type="ECO:0000313" key="2">
    <source>
        <dbReference type="Proteomes" id="UP001596550"/>
    </source>
</evidence>